<name>A0A7S2WQ60_9STRA</name>
<dbReference type="EMBL" id="HBHK01021988">
    <property type="protein sequence ID" value="CAD9699598.1"/>
    <property type="molecule type" value="Transcribed_RNA"/>
</dbReference>
<proteinExistence type="predicted"/>
<reference evidence="2" key="1">
    <citation type="submission" date="2021-01" db="EMBL/GenBank/DDBJ databases">
        <authorList>
            <person name="Corre E."/>
            <person name="Pelletier E."/>
            <person name="Niang G."/>
            <person name="Scheremetjew M."/>
            <person name="Finn R."/>
            <person name="Kale V."/>
            <person name="Holt S."/>
            <person name="Cochrane G."/>
            <person name="Meng A."/>
            <person name="Brown T."/>
            <person name="Cohen L."/>
        </authorList>
    </citation>
    <scope>NUCLEOTIDE SEQUENCE</scope>
    <source>
        <strain evidence="2">NY070348D</strain>
    </source>
</reference>
<evidence type="ECO:0000256" key="1">
    <source>
        <dbReference type="SAM" id="SignalP"/>
    </source>
</evidence>
<accession>A0A7S2WQ60</accession>
<sequence>MKFTSTLALLATALVNADKPQFHRLGPVNRTRFNITSVQVLDSFSTRGRHKVSASADNGAFSFKVHGHEGAAKSKDVVAFFNKNIQLKNKTLCSVRSLPIVPKQLDFAVLVNYSAEWWEQISYSKPVYEHRKFVINRVLISYSKGVWYMSVAKRNRQCYGAFRNVFNCDMRDYSTFSACNLAFFGFPGANSTKFDVTIWV</sequence>
<organism evidence="2">
    <name type="scientific">Mucochytrium quahogii</name>
    <dbReference type="NCBI Taxonomy" id="96639"/>
    <lineage>
        <taxon>Eukaryota</taxon>
        <taxon>Sar</taxon>
        <taxon>Stramenopiles</taxon>
        <taxon>Bigyra</taxon>
        <taxon>Labyrinthulomycetes</taxon>
        <taxon>Thraustochytrida</taxon>
        <taxon>Thraustochytriidae</taxon>
        <taxon>Mucochytrium</taxon>
    </lineage>
</organism>
<evidence type="ECO:0000313" key="2">
    <source>
        <dbReference type="EMBL" id="CAD9699598.1"/>
    </source>
</evidence>
<feature type="signal peptide" evidence="1">
    <location>
        <begin position="1"/>
        <end position="17"/>
    </location>
</feature>
<evidence type="ECO:0000313" key="3">
    <source>
        <dbReference type="EMBL" id="CAD9699599.1"/>
    </source>
</evidence>
<keyword evidence="1" id="KW-0732">Signal</keyword>
<protein>
    <submittedName>
        <fullName evidence="2">Uncharacterized protein</fullName>
    </submittedName>
</protein>
<gene>
    <name evidence="2" type="ORF">QSP1433_LOCUS13963</name>
    <name evidence="3" type="ORF">QSP1433_LOCUS13964</name>
    <name evidence="4" type="ORF">QSP1433_LOCUS13966</name>
</gene>
<dbReference type="EMBL" id="HBHK01021991">
    <property type="protein sequence ID" value="CAD9699604.1"/>
    <property type="molecule type" value="Transcribed_RNA"/>
</dbReference>
<evidence type="ECO:0000313" key="4">
    <source>
        <dbReference type="EMBL" id="CAD9699604.1"/>
    </source>
</evidence>
<dbReference type="AlphaFoldDB" id="A0A7S2WQ60"/>
<dbReference type="EMBL" id="HBHK01021989">
    <property type="protein sequence ID" value="CAD9699599.1"/>
    <property type="molecule type" value="Transcribed_RNA"/>
</dbReference>
<feature type="chain" id="PRO_5036212028" evidence="1">
    <location>
        <begin position="18"/>
        <end position="200"/>
    </location>
</feature>